<sequence length="181" mass="20264">MVNNPKKSSGNPLGKKADAEVAQTYTWIQSHLEEDPETSLPKQEVYEESFFEKNKIEPLCAADFGKVMKHVFPSEFPQDGSEEEREELSQASWLLVREWAEKVLSHKFPTVRHLARHLVDSTFVDARSVAAVTVLSAKALSTDKGMPVRVCVCAGRRACVTSALSHLLFVPNPSQKDKRLL</sequence>
<proteinExistence type="predicted"/>
<evidence type="ECO:0000313" key="2">
    <source>
        <dbReference type="Proteomes" id="UP000821865"/>
    </source>
</evidence>
<name>A0ACB8CKU8_DERSI</name>
<comment type="caution">
    <text evidence="1">The sequence shown here is derived from an EMBL/GenBank/DDBJ whole genome shotgun (WGS) entry which is preliminary data.</text>
</comment>
<keyword evidence="2" id="KW-1185">Reference proteome</keyword>
<dbReference type="Proteomes" id="UP000821865">
    <property type="component" value="Chromosome 6"/>
</dbReference>
<evidence type="ECO:0000313" key="1">
    <source>
        <dbReference type="EMBL" id="KAH7945469.1"/>
    </source>
</evidence>
<protein>
    <submittedName>
        <fullName evidence="1">Uncharacterized protein</fullName>
    </submittedName>
</protein>
<dbReference type="EMBL" id="CM023475">
    <property type="protein sequence ID" value="KAH7945469.1"/>
    <property type="molecule type" value="Genomic_DNA"/>
</dbReference>
<gene>
    <name evidence="1" type="ORF">HPB49_011180</name>
</gene>
<reference evidence="1" key="1">
    <citation type="submission" date="2020-05" db="EMBL/GenBank/DDBJ databases">
        <title>Large-scale comparative analyses of tick genomes elucidate their genetic diversity and vector capacities.</title>
        <authorList>
            <person name="Jia N."/>
            <person name="Wang J."/>
            <person name="Shi W."/>
            <person name="Du L."/>
            <person name="Sun Y."/>
            <person name="Zhan W."/>
            <person name="Jiang J."/>
            <person name="Wang Q."/>
            <person name="Zhang B."/>
            <person name="Ji P."/>
            <person name="Sakyi L.B."/>
            <person name="Cui X."/>
            <person name="Yuan T."/>
            <person name="Jiang B."/>
            <person name="Yang W."/>
            <person name="Lam T.T.-Y."/>
            <person name="Chang Q."/>
            <person name="Ding S."/>
            <person name="Wang X."/>
            <person name="Zhu J."/>
            <person name="Ruan X."/>
            <person name="Zhao L."/>
            <person name="Wei J."/>
            <person name="Que T."/>
            <person name="Du C."/>
            <person name="Cheng J."/>
            <person name="Dai P."/>
            <person name="Han X."/>
            <person name="Huang E."/>
            <person name="Gao Y."/>
            <person name="Liu J."/>
            <person name="Shao H."/>
            <person name="Ye R."/>
            <person name="Li L."/>
            <person name="Wei W."/>
            <person name="Wang X."/>
            <person name="Wang C."/>
            <person name="Yang T."/>
            <person name="Huo Q."/>
            <person name="Li W."/>
            <person name="Guo W."/>
            <person name="Chen H."/>
            <person name="Zhou L."/>
            <person name="Ni X."/>
            <person name="Tian J."/>
            <person name="Zhou Y."/>
            <person name="Sheng Y."/>
            <person name="Liu T."/>
            <person name="Pan Y."/>
            <person name="Xia L."/>
            <person name="Li J."/>
            <person name="Zhao F."/>
            <person name="Cao W."/>
        </authorList>
    </citation>
    <scope>NUCLEOTIDE SEQUENCE</scope>
    <source>
        <strain evidence="1">Dsil-2018</strain>
    </source>
</reference>
<organism evidence="1 2">
    <name type="scientific">Dermacentor silvarum</name>
    <name type="common">Tick</name>
    <dbReference type="NCBI Taxonomy" id="543639"/>
    <lineage>
        <taxon>Eukaryota</taxon>
        <taxon>Metazoa</taxon>
        <taxon>Ecdysozoa</taxon>
        <taxon>Arthropoda</taxon>
        <taxon>Chelicerata</taxon>
        <taxon>Arachnida</taxon>
        <taxon>Acari</taxon>
        <taxon>Parasitiformes</taxon>
        <taxon>Ixodida</taxon>
        <taxon>Ixodoidea</taxon>
        <taxon>Ixodidae</taxon>
        <taxon>Rhipicephalinae</taxon>
        <taxon>Dermacentor</taxon>
    </lineage>
</organism>
<accession>A0ACB8CKU8</accession>